<dbReference type="Gene3D" id="3.30.450.20">
    <property type="entry name" value="PAS domain"/>
    <property type="match status" value="1"/>
</dbReference>
<dbReference type="AlphaFoldDB" id="A0A2S0PA95"/>
<accession>A0A2S0PA95</accession>
<evidence type="ECO:0000313" key="3">
    <source>
        <dbReference type="Proteomes" id="UP000244173"/>
    </source>
</evidence>
<dbReference type="OrthoDB" id="9806477at2"/>
<dbReference type="SUPFAM" id="SSF55785">
    <property type="entry name" value="PYP-like sensor domain (PAS domain)"/>
    <property type="match status" value="1"/>
</dbReference>
<keyword evidence="2" id="KW-0675">Receptor</keyword>
<feature type="domain" description="PAS" evidence="1">
    <location>
        <begin position="22"/>
        <end position="77"/>
    </location>
</feature>
<dbReference type="PROSITE" id="PS50112">
    <property type="entry name" value="PAS"/>
    <property type="match status" value="1"/>
</dbReference>
<dbReference type="STRING" id="1122240.GCA_000620105_00023"/>
<dbReference type="NCBIfam" id="TIGR00229">
    <property type="entry name" value="sensory_box"/>
    <property type="match status" value="1"/>
</dbReference>
<protein>
    <submittedName>
        <fullName evidence="2">Aerotaxis receptor Aer</fullName>
    </submittedName>
</protein>
<organism evidence="2 3">
    <name type="scientific">Microvirgula aerodenitrificans</name>
    <dbReference type="NCBI Taxonomy" id="57480"/>
    <lineage>
        <taxon>Bacteria</taxon>
        <taxon>Pseudomonadati</taxon>
        <taxon>Pseudomonadota</taxon>
        <taxon>Betaproteobacteria</taxon>
        <taxon>Neisseriales</taxon>
        <taxon>Aquaspirillaceae</taxon>
        <taxon>Microvirgula</taxon>
    </lineage>
</organism>
<reference evidence="2 3" key="1">
    <citation type="submission" date="2018-04" db="EMBL/GenBank/DDBJ databases">
        <title>Denitrifier Microvirgula.</title>
        <authorList>
            <person name="Anderson E."/>
            <person name="Jang J."/>
            <person name="Ishii S."/>
        </authorList>
    </citation>
    <scope>NUCLEOTIDE SEQUENCE [LARGE SCALE GENOMIC DNA]</scope>
    <source>
        <strain evidence="2 3">BE2.4</strain>
    </source>
</reference>
<gene>
    <name evidence="2" type="ORF">DAI18_09930</name>
</gene>
<dbReference type="Proteomes" id="UP000244173">
    <property type="component" value="Chromosome"/>
</dbReference>
<proteinExistence type="predicted"/>
<dbReference type="InterPro" id="IPR035965">
    <property type="entry name" value="PAS-like_dom_sf"/>
</dbReference>
<dbReference type="InterPro" id="IPR000014">
    <property type="entry name" value="PAS"/>
</dbReference>
<dbReference type="CDD" id="cd00130">
    <property type="entry name" value="PAS"/>
    <property type="match status" value="1"/>
</dbReference>
<dbReference type="InterPro" id="IPR013655">
    <property type="entry name" value="PAS_fold_3"/>
</dbReference>
<evidence type="ECO:0000259" key="1">
    <source>
        <dbReference type="PROSITE" id="PS50112"/>
    </source>
</evidence>
<keyword evidence="3" id="KW-1185">Reference proteome</keyword>
<dbReference type="Pfam" id="PF08447">
    <property type="entry name" value="PAS_3"/>
    <property type="match status" value="1"/>
</dbReference>
<sequence length="185" mass="21285">MNAPLSLIAQREYVLTDDDLIITKTDPKGVITYANRDFMRICGYREDALLGHPHSIIRHPDMPRGAFRLLWKTLQRGEEFFGVVKNRIADNGFYWVLANITPDFDRHGALKGYYSVRRRPARAALDALIPVYEQMNAIERNSGKKDAPDLSLAWLERHIAELGFASYEQLVLSLNQEVFSRRQHA</sequence>
<evidence type="ECO:0000313" key="2">
    <source>
        <dbReference type="EMBL" id="AVY94324.1"/>
    </source>
</evidence>
<dbReference type="KEGG" id="maer:DAI18_09930"/>
<name>A0A2S0PA95_9NEIS</name>
<dbReference type="EMBL" id="CP028519">
    <property type="protein sequence ID" value="AVY94324.1"/>
    <property type="molecule type" value="Genomic_DNA"/>
</dbReference>